<dbReference type="GO" id="GO:0005737">
    <property type="term" value="C:cytoplasm"/>
    <property type="evidence" value="ECO:0007669"/>
    <property type="project" value="UniProtKB-SubCell"/>
</dbReference>
<sequence length="103" mass="11543">MMEYFTISLPARDRVANRAHIGVVGSGDLELLLEPNEENEAIVAVTTKVSGHRATWEAVIKRFFERHPFAVRIEIRDSGATPGAVWLRLEQGIELACKDCNHD</sequence>
<evidence type="ECO:0000256" key="3">
    <source>
        <dbReference type="ARBA" id="ARBA00022553"/>
    </source>
</evidence>
<dbReference type="RefSeq" id="WP_245817846.1">
    <property type="nucleotide sequence ID" value="NZ_FZOU01000001.1"/>
</dbReference>
<comment type="subcellular location">
    <subcellularLocation>
        <location evidence="1">Cytoplasm</location>
    </subcellularLocation>
</comment>
<evidence type="ECO:0000313" key="6">
    <source>
        <dbReference type="EMBL" id="SNS43340.1"/>
    </source>
</evidence>
<comment type="PTM">
    <text evidence="5">Covalently binds the prosthetic group of malonate decarboxylase.</text>
</comment>
<evidence type="ECO:0000256" key="2">
    <source>
        <dbReference type="ARBA" id="ARBA00022490"/>
    </source>
</evidence>
<evidence type="ECO:0000256" key="5">
    <source>
        <dbReference type="PIRSR" id="PIRSR609662-50"/>
    </source>
</evidence>
<dbReference type="Proteomes" id="UP000198356">
    <property type="component" value="Unassembled WGS sequence"/>
</dbReference>
<protein>
    <recommendedName>
        <fullName evidence="4">Malonate decarboxylase acyl carrier protein</fullName>
    </recommendedName>
</protein>
<evidence type="ECO:0000256" key="1">
    <source>
        <dbReference type="ARBA" id="ARBA00004496"/>
    </source>
</evidence>
<accession>A0A239EEY0</accession>
<dbReference type="AlphaFoldDB" id="A0A239EEY0"/>
<organism evidence="6 7">
    <name type="scientific">Granulicella rosea</name>
    <dbReference type="NCBI Taxonomy" id="474952"/>
    <lineage>
        <taxon>Bacteria</taxon>
        <taxon>Pseudomonadati</taxon>
        <taxon>Acidobacteriota</taxon>
        <taxon>Terriglobia</taxon>
        <taxon>Terriglobales</taxon>
        <taxon>Acidobacteriaceae</taxon>
        <taxon>Granulicella</taxon>
    </lineage>
</organism>
<dbReference type="EMBL" id="FZOU01000001">
    <property type="protein sequence ID" value="SNS43340.1"/>
    <property type="molecule type" value="Genomic_DNA"/>
</dbReference>
<reference evidence="6 7" key="1">
    <citation type="submission" date="2017-06" db="EMBL/GenBank/DDBJ databases">
        <authorList>
            <person name="Kim H.J."/>
            <person name="Triplett B.A."/>
        </authorList>
    </citation>
    <scope>NUCLEOTIDE SEQUENCE [LARGE SCALE GENOMIC DNA]</scope>
    <source>
        <strain evidence="6 7">DSM 18704</strain>
    </source>
</reference>
<feature type="modified residue" description="O-(phosphoribosyl dephospho-coenzyme A)serine" evidence="5">
    <location>
        <position position="26"/>
    </location>
</feature>
<dbReference type="HAMAP" id="MF_00710">
    <property type="entry name" value="Malonate_deCO2ase_dsu"/>
    <property type="match status" value="1"/>
</dbReference>
<keyword evidence="3 5" id="KW-0597">Phosphoprotein</keyword>
<evidence type="ECO:0000313" key="7">
    <source>
        <dbReference type="Proteomes" id="UP000198356"/>
    </source>
</evidence>
<name>A0A239EEY0_9BACT</name>
<dbReference type="Pfam" id="PF06857">
    <property type="entry name" value="ACP"/>
    <property type="match status" value="1"/>
</dbReference>
<keyword evidence="7" id="KW-1185">Reference proteome</keyword>
<dbReference type="InterPro" id="IPR009662">
    <property type="entry name" value="Malonate_deCO2ase_dsu"/>
</dbReference>
<keyword evidence="2" id="KW-0963">Cytoplasm</keyword>
<proteinExistence type="inferred from homology"/>
<dbReference type="InterPro" id="IPR023439">
    <property type="entry name" value="Mal_deCO2ase/Cit_lyase_ACP"/>
</dbReference>
<evidence type="ECO:0000256" key="4">
    <source>
        <dbReference type="NCBIfam" id="TIGR03130"/>
    </source>
</evidence>
<gene>
    <name evidence="6" type="ORF">SAMN05421770_101949</name>
</gene>
<dbReference type="NCBIfam" id="TIGR03130">
    <property type="entry name" value="malonate_delta"/>
    <property type="match status" value="1"/>
</dbReference>